<dbReference type="HAMAP" id="MF_00245">
    <property type="entry name" value="UPF0122"/>
    <property type="match status" value="1"/>
</dbReference>
<dbReference type="InterPro" id="IPR013324">
    <property type="entry name" value="RNA_pol_sigma_r3/r4-like"/>
</dbReference>
<gene>
    <name evidence="5" type="ORF">FE784_20945</name>
</gene>
<keyword evidence="4" id="KW-0175">Coiled coil</keyword>
<dbReference type="InterPro" id="IPR036388">
    <property type="entry name" value="WH-like_DNA-bd_sf"/>
</dbReference>
<evidence type="ECO:0000313" key="6">
    <source>
        <dbReference type="Proteomes" id="UP000307943"/>
    </source>
</evidence>
<comment type="similarity">
    <text evidence="1 3">Belongs to the UPF0122 family.</text>
</comment>
<evidence type="ECO:0000256" key="2">
    <source>
        <dbReference type="ARBA" id="ARBA00024764"/>
    </source>
</evidence>
<protein>
    <recommendedName>
        <fullName evidence="3">UPF0122 protein FE784_20945</fullName>
    </recommendedName>
</protein>
<dbReference type="EMBL" id="VDCQ01000031">
    <property type="protein sequence ID" value="TNJ64261.1"/>
    <property type="molecule type" value="Genomic_DNA"/>
</dbReference>
<evidence type="ECO:0000256" key="3">
    <source>
        <dbReference type="HAMAP-Rule" id="MF_00245"/>
    </source>
</evidence>
<comment type="caution">
    <text evidence="5">The sequence shown here is derived from an EMBL/GenBank/DDBJ whole genome shotgun (WGS) entry which is preliminary data.</text>
</comment>
<proteinExistence type="inferred from homology"/>
<evidence type="ECO:0000313" key="5">
    <source>
        <dbReference type="EMBL" id="TNJ64261.1"/>
    </source>
</evidence>
<dbReference type="NCBIfam" id="NF001070">
    <property type="entry name" value="PRK00118.1-6"/>
    <property type="match status" value="1"/>
</dbReference>
<keyword evidence="6" id="KW-1185">Reference proteome</keyword>
<reference evidence="5 6" key="1">
    <citation type="submission" date="2019-05" db="EMBL/GenBank/DDBJ databases">
        <title>We sequenced the genome of Paenibacillus hemerocallicola KCTC 33185 for further insight into its adaptation and study the phylogeny of Paenibacillus.</title>
        <authorList>
            <person name="Narsing Rao M.P."/>
        </authorList>
    </citation>
    <scope>NUCLEOTIDE SEQUENCE [LARGE SCALE GENOMIC DNA]</scope>
    <source>
        <strain evidence="5 6">KCTC 33185</strain>
    </source>
</reference>
<organism evidence="5 6">
    <name type="scientific">Paenibacillus hemerocallicola</name>
    <dbReference type="NCBI Taxonomy" id="1172614"/>
    <lineage>
        <taxon>Bacteria</taxon>
        <taxon>Bacillati</taxon>
        <taxon>Bacillota</taxon>
        <taxon>Bacilli</taxon>
        <taxon>Bacillales</taxon>
        <taxon>Paenibacillaceae</taxon>
        <taxon>Paenibacillus</taxon>
    </lineage>
</organism>
<dbReference type="Pfam" id="PF04297">
    <property type="entry name" value="UPF0122"/>
    <property type="match status" value="1"/>
</dbReference>
<keyword evidence="5" id="KW-0238">DNA-binding</keyword>
<dbReference type="PANTHER" id="PTHR40083:SF1">
    <property type="entry name" value="UPF0122 PROTEIN YLXM"/>
    <property type="match status" value="1"/>
</dbReference>
<dbReference type="GO" id="GO:0003677">
    <property type="term" value="F:DNA binding"/>
    <property type="evidence" value="ECO:0007669"/>
    <property type="project" value="UniProtKB-KW"/>
</dbReference>
<dbReference type="SUPFAM" id="SSF88659">
    <property type="entry name" value="Sigma3 and sigma4 domains of RNA polymerase sigma factors"/>
    <property type="match status" value="1"/>
</dbReference>
<dbReference type="InterPro" id="IPR007394">
    <property type="entry name" value="UPF0122"/>
</dbReference>
<dbReference type="Proteomes" id="UP000307943">
    <property type="component" value="Unassembled WGS sequence"/>
</dbReference>
<comment type="function">
    <text evidence="2 3">Might take part in the signal recognition particle (SRP) pathway. This is inferred from the conservation of its genetic proximity to ftsY/ffh. May be a regulatory protein.</text>
</comment>
<dbReference type="AlphaFoldDB" id="A0A5C4T5B5"/>
<accession>A0A5C4T5B5</accession>
<name>A0A5C4T5B5_9BACL</name>
<evidence type="ECO:0000256" key="4">
    <source>
        <dbReference type="SAM" id="Coils"/>
    </source>
</evidence>
<dbReference type="PANTHER" id="PTHR40083">
    <property type="entry name" value="UPF0122 PROTEIN CBO2450/CLC_2298"/>
    <property type="match status" value="1"/>
</dbReference>
<sequence length="116" mass="13747">MTGEEPLSKTNRINMLFDIYGQLLTDKQRTFLGLYFHDDYSLGEIAAEFEISRQAVYEHIKRAETALEEYETKLRLVAKHEERRRFADRIEAIFSSEPPAEMDELKEIVRKLYNID</sequence>
<dbReference type="InterPro" id="IPR054831">
    <property type="entry name" value="UPF0122_fam_protein"/>
</dbReference>
<dbReference type="OrthoDB" id="6392at2"/>
<evidence type="ECO:0000256" key="1">
    <source>
        <dbReference type="ARBA" id="ARBA00008720"/>
    </source>
</evidence>
<dbReference type="NCBIfam" id="NF045758">
    <property type="entry name" value="YlxM"/>
    <property type="match status" value="1"/>
</dbReference>
<feature type="coiled-coil region" evidence="4">
    <location>
        <begin position="53"/>
        <end position="80"/>
    </location>
</feature>
<dbReference type="Gene3D" id="1.10.10.10">
    <property type="entry name" value="Winged helix-like DNA-binding domain superfamily/Winged helix DNA-binding domain"/>
    <property type="match status" value="1"/>
</dbReference>